<comment type="caution">
    <text evidence="3">The sequence shown here is derived from an EMBL/GenBank/DDBJ whole genome shotgun (WGS) entry which is preliminary data.</text>
</comment>
<dbReference type="InterPro" id="IPR016024">
    <property type="entry name" value="ARM-type_fold"/>
</dbReference>
<keyword evidence="4" id="KW-1185">Reference proteome</keyword>
<dbReference type="PANTHER" id="PTHR12758:SF19">
    <property type="entry name" value="APOPTOSIS INHIBITOR 5"/>
    <property type="match status" value="1"/>
</dbReference>
<dbReference type="AlphaFoldDB" id="A0A9P6J2X1"/>
<accession>A0A9P6J2X1</accession>
<dbReference type="PANTHER" id="PTHR12758">
    <property type="entry name" value="APOPTOSIS INHIBITOR 5-RELATED"/>
    <property type="match status" value="1"/>
</dbReference>
<organism evidence="3 4">
    <name type="scientific">Modicella reniformis</name>
    <dbReference type="NCBI Taxonomy" id="1440133"/>
    <lineage>
        <taxon>Eukaryota</taxon>
        <taxon>Fungi</taxon>
        <taxon>Fungi incertae sedis</taxon>
        <taxon>Mucoromycota</taxon>
        <taxon>Mortierellomycotina</taxon>
        <taxon>Mortierellomycetes</taxon>
        <taxon>Mortierellales</taxon>
        <taxon>Mortierellaceae</taxon>
        <taxon>Modicella</taxon>
    </lineage>
</organism>
<dbReference type="EMBL" id="JAAAHW010006749">
    <property type="protein sequence ID" value="KAF9955555.1"/>
    <property type="molecule type" value="Genomic_DNA"/>
</dbReference>
<dbReference type="Pfam" id="PF05918">
    <property type="entry name" value="API5"/>
    <property type="match status" value="1"/>
</dbReference>
<comment type="similarity">
    <text evidence="1">Belongs to the API5 family.</text>
</comment>
<sequence>FIPAFFKHFPDLHLKAIDGVFDLCEDDISLIRQSAIKNLPLLCKDGPQHTIKIADVLCQLLQLDDQDLVIVQAALQTLLIQSPREVLAVIFRQGVKGAELRERTLDFITNQVMASKETLFNDPDIELFFLEEMQKAMGSVSNSELETFAKIIMQTKPYLTGKLDLTGLLETYISHITAEKPFNIDDAESIKRVLVAGKLSIPLFKRTISADPLLQFIATNILPLNAFKRLAGNKKTPILRLYVDSITTGHPSATSLRSAGELLTDLLVTTVPAEQESTVPIDYNQVECLTCVLYFIAIKDPEVIEKEELIPRFRNLYVLSQTQISTSKQELSEARAKKPQSADQDATIKNQTKTIQIHTNIHNVVKARVHEAQALKEY</sequence>
<name>A0A9P6J2X1_9FUNG</name>
<reference evidence="3" key="1">
    <citation type="journal article" date="2020" name="Fungal Divers.">
        <title>Resolving the Mortierellaceae phylogeny through synthesis of multi-gene phylogenetics and phylogenomics.</title>
        <authorList>
            <person name="Vandepol N."/>
            <person name="Liber J."/>
            <person name="Desiro A."/>
            <person name="Na H."/>
            <person name="Kennedy M."/>
            <person name="Barry K."/>
            <person name="Grigoriev I.V."/>
            <person name="Miller A.N."/>
            <person name="O'Donnell K."/>
            <person name="Stajich J.E."/>
            <person name="Bonito G."/>
        </authorList>
    </citation>
    <scope>NUCLEOTIDE SEQUENCE</scope>
    <source>
        <strain evidence="3">MES-2147</strain>
    </source>
</reference>
<dbReference type="GO" id="GO:0006915">
    <property type="term" value="P:apoptotic process"/>
    <property type="evidence" value="ECO:0007669"/>
    <property type="project" value="UniProtKB-KW"/>
</dbReference>
<dbReference type="GO" id="GO:0003723">
    <property type="term" value="F:RNA binding"/>
    <property type="evidence" value="ECO:0007669"/>
    <property type="project" value="TreeGrafter"/>
</dbReference>
<dbReference type="Proteomes" id="UP000749646">
    <property type="component" value="Unassembled WGS sequence"/>
</dbReference>
<dbReference type="GO" id="GO:0043066">
    <property type="term" value="P:negative regulation of apoptotic process"/>
    <property type="evidence" value="ECO:0007669"/>
    <property type="project" value="TreeGrafter"/>
</dbReference>
<proteinExistence type="inferred from homology"/>
<dbReference type="SUPFAM" id="SSF48371">
    <property type="entry name" value="ARM repeat"/>
    <property type="match status" value="1"/>
</dbReference>
<dbReference type="InterPro" id="IPR008383">
    <property type="entry name" value="API5"/>
</dbReference>
<gene>
    <name evidence="3" type="primary">API5</name>
    <name evidence="3" type="ORF">BGZ65_003318</name>
</gene>
<evidence type="ECO:0000313" key="3">
    <source>
        <dbReference type="EMBL" id="KAF9955555.1"/>
    </source>
</evidence>
<evidence type="ECO:0000256" key="2">
    <source>
        <dbReference type="ARBA" id="ARBA00022703"/>
    </source>
</evidence>
<keyword evidence="2" id="KW-0053">Apoptosis</keyword>
<dbReference type="GO" id="GO:0005634">
    <property type="term" value="C:nucleus"/>
    <property type="evidence" value="ECO:0007669"/>
    <property type="project" value="TreeGrafter"/>
</dbReference>
<evidence type="ECO:0000313" key="4">
    <source>
        <dbReference type="Proteomes" id="UP000749646"/>
    </source>
</evidence>
<evidence type="ECO:0000256" key="1">
    <source>
        <dbReference type="ARBA" id="ARBA00009515"/>
    </source>
</evidence>
<feature type="non-terminal residue" evidence="3">
    <location>
        <position position="378"/>
    </location>
</feature>
<dbReference type="OrthoDB" id="19224at2759"/>
<protein>
    <submittedName>
        <fullName evidence="3">Apoptosis inhibitor 5</fullName>
    </submittedName>
</protein>